<gene>
    <name evidence="2" type="primary">LOC113724173</name>
</gene>
<dbReference type="RefSeq" id="XP_071927591.1">
    <property type="nucleotide sequence ID" value="XM_072071490.1"/>
</dbReference>
<evidence type="ECO:0000313" key="2">
    <source>
        <dbReference type="RefSeq" id="XP_071927591.1"/>
    </source>
</evidence>
<dbReference type="GeneID" id="113724173"/>
<name>A0ABM4W732_COFAR</name>
<sequence length="169" mass="18635">MSLIQAGSLVYPVGGVKGNEEERHLYEPGSLPREFSCISLSTPLENSRAEIKCPMHGAKYFPLIEEIDGRIYVLSGPLPSYGSLDIVDIGFEVYYPLEDRWVDLSIPPFLKKDKTDGCAEDLTIVTFKLLSERGGDGALSCALISTRTCNAIENGSTVRPIYSFILRVN</sequence>
<evidence type="ECO:0000313" key="1">
    <source>
        <dbReference type="Proteomes" id="UP001652660"/>
    </source>
</evidence>
<organism evidence="1 2">
    <name type="scientific">Coffea arabica</name>
    <name type="common">Arabian coffee</name>
    <dbReference type="NCBI Taxonomy" id="13443"/>
    <lineage>
        <taxon>Eukaryota</taxon>
        <taxon>Viridiplantae</taxon>
        <taxon>Streptophyta</taxon>
        <taxon>Embryophyta</taxon>
        <taxon>Tracheophyta</taxon>
        <taxon>Spermatophyta</taxon>
        <taxon>Magnoliopsida</taxon>
        <taxon>eudicotyledons</taxon>
        <taxon>Gunneridae</taxon>
        <taxon>Pentapetalae</taxon>
        <taxon>asterids</taxon>
        <taxon>lamiids</taxon>
        <taxon>Gentianales</taxon>
        <taxon>Rubiaceae</taxon>
        <taxon>Ixoroideae</taxon>
        <taxon>Gardenieae complex</taxon>
        <taxon>Bertiereae - Coffeeae clade</taxon>
        <taxon>Coffeeae</taxon>
        <taxon>Coffea</taxon>
    </lineage>
</organism>
<protein>
    <recommendedName>
        <fullName evidence="3">Rieske domain-containing protein</fullName>
    </recommendedName>
</protein>
<dbReference type="Proteomes" id="UP001652660">
    <property type="component" value="Chromosome 1c"/>
</dbReference>
<accession>A0ABM4W732</accession>
<proteinExistence type="predicted"/>
<keyword evidence="1" id="KW-1185">Reference proteome</keyword>
<evidence type="ECO:0008006" key="3">
    <source>
        <dbReference type="Google" id="ProtNLM"/>
    </source>
</evidence>
<reference evidence="1" key="1">
    <citation type="journal article" date="2025" name="Foods">
        <title>Unveiling the Microbial Signatures of Arabica Coffee Cherries: Insights into Ripeness Specific Diversity, Functional Traits, and Implications for Quality and Safety.</title>
        <authorList>
            <consortium name="RefSeq"/>
            <person name="Tenea G.N."/>
            <person name="Cifuentes V."/>
            <person name="Reyes P."/>
            <person name="Cevallos-Vallejos M."/>
        </authorList>
    </citation>
    <scope>NUCLEOTIDE SEQUENCE [LARGE SCALE GENOMIC DNA]</scope>
</reference>
<reference evidence="2" key="2">
    <citation type="submission" date="2025-08" db="UniProtKB">
        <authorList>
            <consortium name="RefSeq"/>
        </authorList>
    </citation>
    <scope>IDENTIFICATION</scope>
    <source>
        <tissue evidence="2">Leaves</tissue>
    </source>
</reference>